<name>A0A4Z0WJE2_9GAMM</name>
<dbReference type="Pfam" id="PF05987">
    <property type="entry name" value="DUF898"/>
    <property type="match status" value="1"/>
</dbReference>
<feature type="transmembrane region" description="Helical" evidence="2">
    <location>
        <begin position="209"/>
        <end position="226"/>
    </location>
</feature>
<organism evidence="3 4">
    <name type="scientific">Natronospirillum operosum</name>
    <dbReference type="NCBI Taxonomy" id="2759953"/>
    <lineage>
        <taxon>Bacteria</taxon>
        <taxon>Pseudomonadati</taxon>
        <taxon>Pseudomonadota</taxon>
        <taxon>Gammaproteobacteria</taxon>
        <taxon>Oceanospirillales</taxon>
        <taxon>Natronospirillaceae</taxon>
        <taxon>Natronospirillum</taxon>
    </lineage>
</organism>
<accession>A0A4Z0WJE2</accession>
<dbReference type="EMBL" id="SRMF01000001">
    <property type="protein sequence ID" value="TGG95986.1"/>
    <property type="molecule type" value="Genomic_DNA"/>
</dbReference>
<feature type="compositionally biased region" description="Low complexity" evidence="1">
    <location>
        <begin position="108"/>
        <end position="117"/>
    </location>
</feature>
<comment type="caution">
    <text evidence="3">The sequence shown here is derived from an EMBL/GenBank/DDBJ whole genome shotgun (WGS) entry which is preliminary data.</text>
</comment>
<dbReference type="Proteomes" id="UP000297475">
    <property type="component" value="Unassembled WGS sequence"/>
</dbReference>
<dbReference type="RefSeq" id="WP_135482093.1">
    <property type="nucleotide sequence ID" value="NZ_SRMF01000001.1"/>
</dbReference>
<evidence type="ECO:0000313" key="4">
    <source>
        <dbReference type="Proteomes" id="UP000297475"/>
    </source>
</evidence>
<evidence type="ECO:0000256" key="2">
    <source>
        <dbReference type="SAM" id="Phobius"/>
    </source>
</evidence>
<feature type="transmembrane region" description="Helical" evidence="2">
    <location>
        <begin position="302"/>
        <end position="324"/>
    </location>
</feature>
<gene>
    <name evidence="3" type="ORF">E4656_06210</name>
</gene>
<feature type="transmembrane region" description="Helical" evidence="2">
    <location>
        <begin position="137"/>
        <end position="157"/>
    </location>
</feature>
<keyword evidence="4" id="KW-1185">Reference proteome</keyword>
<evidence type="ECO:0000313" key="3">
    <source>
        <dbReference type="EMBL" id="TGG95986.1"/>
    </source>
</evidence>
<evidence type="ECO:0000256" key="1">
    <source>
        <dbReference type="SAM" id="MobiDB-lite"/>
    </source>
</evidence>
<keyword evidence="2" id="KW-0472">Membrane</keyword>
<keyword evidence="2" id="KW-0812">Transmembrane</keyword>
<keyword evidence="2" id="KW-1133">Transmembrane helix</keyword>
<protein>
    <submittedName>
        <fullName evidence="3">DUF898 domain-containing protein</fullName>
    </submittedName>
</protein>
<dbReference type="AlphaFoldDB" id="A0A4Z0WJE2"/>
<feature type="region of interest" description="Disordered" evidence="1">
    <location>
        <begin position="91"/>
        <end position="117"/>
    </location>
</feature>
<feature type="transmembrane region" description="Helical" evidence="2">
    <location>
        <begin position="187"/>
        <end position="203"/>
    </location>
</feature>
<sequence>MSDMRYNIIFTGELQHGHEVEQVKERFAKAFSLALDRVDQLFSAARTTLKRDLDAEAAHHYRSRLATLGMKVELEAQGAAGLSLEPLAADSRQARSAAPGPEAGGSQAGSSAPQADSAAASPRMAPFRFHGDGREYFGIWIVNILLSIVTLGIYSAWAKVRNKQYFYGNTEVEDATFEYTADPKRILVGRIIALVFFIAYTVLGELSLTTAIIAWLALLAFMPWAVRQALRFNARYSSYRNVPFQFTGTLGGAFMAFIVWPLIGTITLGLLFPLMLQRQQHYIIGQHAWGTAPFSFAAPVSAYYVMALKLVGLMVFGGLILWGLAVANAPLLVLSTLGIALYLGLLAVFNVRMANLKYNFTSLTAGQAEHGFEANWEDGSYFKLILVNTLATVFTLGLFTPWAKVRAARYAAEHTEAVVDGDLDRIAAVEQERTSAIAEGVGDLFDLDVGA</sequence>
<reference evidence="3 4" key="1">
    <citation type="submission" date="2019-04" db="EMBL/GenBank/DDBJ databases">
        <title>Natronospirillum operosus gen. nov., sp. nov., a haloalkaliphilic satellite isolated from decaying biomass of laboratory culture of cyanobacterium Geitlerinema sp. and proposal of Natronospirillaceae fam. nov. and Saccharospirillaceae fam. nov.</title>
        <authorList>
            <person name="Kevbrin V."/>
            <person name="Boltyanskaya Y."/>
            <person name="Koziaeva V."/>
            <person name="Grouzdev D.S."/>
            <person name="Park M."/>
            <person name="Cho J."/>
        </authorList>
    </citation>
    <scope>NUCLEOTIDE SEQUENCE [LARGE SCALE GENOMIC DNA]</scope>
    <source>
        <strain evidence="3 4">G-116</strain>
    </source>
</reference>
<proteinExistence type="predicted"/>
<dbReference type="OrthoDB" id="9765721at2"/>
<feature type="transmembrane region" description="Helical" evidence="2">
    <location>
        <begin position="331"/>
        <end position="351"/>
    </location>
</feature>
<feature type="transmembrane region" description="Helical" evidence="2">
    <location>
        <begin position="246"/>
        <end position="272"/>
    </location>
</feature>
<dbReference type="InterPro" id="IPR010295">
    <property type="entry name" value="DUF898"/>
</dbReference>
<feature type="transmembrane region" description="Helical" evidence="2">
    <location>
        <begin position="381"/>
        <end position="399"/>
    </location>
</feature>